<dbReference type="InterPro" id="IPR000182">
    <property type="entry name" value="GNAT_dom"/>
</dbReference>
<dbReference type="EMBL" id="AP017424">
    <property type="protein sequence ID" value="BAU82219.1"/>
    <property type="molecule type" value="Genomic_DNA"/>
</dbReference>
<organism evidence="2 3">
    <name type="scientific">Streptomyces laurentii</name>
    <dbReference type="NCBI Taxonomy" id="39478"/>
    <lineage>
        <taxon>Bacteria</taxon>
        <taxon>Bacillati</taxon>
        <taxon>Actinomycetota</taxon>
        <taxon>Actinomycetes</taxon>
        <taxon>Kitasatosporales</taxon>
        <taxon>Streptomycetaceae</taxon>
        <taxon>Streptomyces</taxon>
    </lineage>
</organism>
<dbReference type="PROSITE" id="PS51186">
    <property type="entry name" value="GNAT"/>
    <property type="match status" value="1"/>
</dbReference>
<reference evidence="2 3" key="1">
    <citation type="journal article" date="2016" name="Genome Announc.">
        <title>Complete Genome Sequence of Thiostrepton-Producing Streptomyces laurentii ATCC 31255.</title>
        <authorList>
            <person name="Doi K."/>
            <person name="Fujino Y."/>
            <person name="Nagayoshi Y."/>
            <person name="Ohshima T."/>
            <person name="Ogata S."/>
        </authorList>
    </citation>
    <scope>NUCLEOTIDE SEQUENCE [LARGE SCALE GENOMIC DNA]</scope>
    <source>
        <strain evidence="2 3">ATCC 31255</strain>
    </source>
</reference>
<keyword evidence="2" id="KW-0808">Transferase</keyword>
<dbReference type="KEGG" id="slau:SLA_1277"/>
<name>A0A160NUJ3_STRLU</name>
<evidence type="ECO:0000313" key="3">
    <source>
        <dbReference type="Proteomes" id="UP000217676"/>
    </source>
</evidence>
<keyword evidence="3" id="KW-1185">Reference proteome</keyword>
<dbReference type="PANTHER" id="PTHR43792">
    <property type="entry name" value="GNAT FAMILY, PUTATIVE (AFU_ORTHOLOGUE AFUA_3G00765)-RELATED-RELATED"/>
    <property type="match status" value="1"/>
</dbReference>
<feature type="domain" description="N-acetyltransferase" evidence="1">
    <location>
        <begin position="7"/>
        <end position="165"/>
    </location>
</feature>
<evidence type="ECO:0000259" key="1">
    <source>
        <dbReference type="PROSITE" id="PS51186"/>
    </source>
</evidence>
<dbReference type="Gene3D" id="3.40.630.30">
    <property type="match status" value="1"/>
</dbReference>
<proteinExistence type="predicted"/>
<dbReference type="InterPro" id="IPR051531">
    <property type="entry name" value="N-acetyltransferase"/>
</dbReference>
<dbReference type="Proteomes" id="UP000217676">
    <property type="component" value="Chromosome"/>
</dbReference>
<sequence>MIETERLLLRPLRADDADAFVALHADERVNRFVGAYTLRQARERLATIERQWAERGHGLCAVELRSTGEFLGRCGLNHWPRFDEVEIGWTFRAEAWGHGYATEAARACIDWGFATLDAAYVPYLTAMIRPGNTPSVRVAERLGFTPLREDEMHGNPVTVYALRRPTPEGPDA</sequence>
<evidence type="ECO:0000313" key="2">
    <source>
        <dbReference type="EMBL" id="BAU82219.1"/>
    </source>
</evidence>
<dbReference type="Pfam" id="PF13302">
    <property type="entry name" value="Acetyltransf_3"/>
    <property type="match status" value="1"/>
</dbReference>
<dbReference type="SUPFAM" id="SSF55729">
    <property type="entry name" value="Acyl-CoA N-acyltransferases (Nat)"/>
    <property type="match status" value="1"/>
</dbReference>
<dbReference type="PANTHER" id="PTHR43792:SF1">
    <property type="entry name" value="N-ACETYLTRANSFERASE DOMAIN-CONTAINING PROTEIN"/>
    <property type="match status" value="1"/>
</dbReference>
<dbReference type="RefSeq" id="WP_359885622.1">
    <property type="nucleotide sequence ID" value="NZ_JBEYHT010000109.1"/>
</dbReference>
<accession>A0A160NUJ3</accession>
<dbReference type="GO" id="GO:0016747">
    <property type="term" value="F:acyltransferase activity, transferring groups other than amino-acyl groups"/>
    <property type="evidence" value="ECO:0007669"/>
    <property type="project" value="InterPro"/>
</dbReference>
<dbReference type="AlphaFoldDB" id="A0A160NUJ3"/>
<dbReference type="InterPro" id="IPR016181">
    <property type="entry name" value="Acyl_CoA_acyltransferase"/>
</dbReference>
<protein>
    <submittedName>
        <fullName evidence="2">N-acetyltransferase GCN5</fullName>
    </submittedName>
</protein>
<gene>
    <name evidence="2" type="ORF">SLA_1277</name>
</gene>